<keyword evidence="2" id="KW-1133">Transmembrane helix</keyword>
<organism evidence="4 5">
    <name type="scientific">Protomyces lactucae-debilis</name>
    <dbReference type="NCBI Taxonomy" id="2754530"/>
    <lineage>
        <taxon>Eukaryota</taxon>
        <taxon>Fungi</taxon>
        <taxon>Dikarya</taxon>
        <taxon>Ascomycota</taxon>
        <taxon>Taphrinomycotina</taxon>
        <taxon>Taphrinomycetes</taxon>
        <taxon>Taphrinales</taxon>
        <taxon>Protomycetaceae</taxon>
        <taxon>Protomyces</taxon>
    </lineage>
</organism>
<dbReference type="EMBL" id="MCFI01000009">
    <property type="protein sequence ID" value="ORY82622.1"/>
    <property type="molecule type" value="Genomic_DNA"/>
</dbReference>
<reference evidence="4 5" key="1">
    <citation type="submission" date="2016-07" db="EMBL/GenBank/DDBJ databases">
        <title>Pervasive Adenine N6-methylation of Active Genes in Fungi.</title>
        <authorList>
            <consortium name="DOE Joint Genome Institute"/>
            <person name="Mondo S.J."/>
            <person name="Dannebaum R.O."/>
            <person name="Kuo R.C."/>
            <person name="Labutti K."/>
            <person name="Haridas S."/>
            <person name="Kuo A."/>
            <person name="Salamov A."/>
            <person name="Ahrendt S.R."/>
            <person name="Lipzen A."/>
            <person name="Sullivan W."/>
            <person name="Andreopoulos W.B."/>
            <person name="Clum A."/>
            <person name="Lindquist E."/>
            <person name="Daum C."/>
            <person name="Ramamoorthy G.K."/>
            <person name="Gryganskyi A."/>
            <person name="Culley D."/>
            <person name="Magnuson J.K."/>
            <person name="James T.Y."/>
            <person name="O'Malley M.A."/>
            <person name="Stajich J.E."/>
            <person name="Spatafora J.W."/>
            <person name="Visel A."/>
            <person name="Grigoriev I.V."/>
        </authorList>
    </citation>
    <scope>NUCLEOTIDE SEQUENCE [LARGE SCALE GENOMIC DNA]</scope>
    <source>
        <strain evidence="4 5">12-1054</strain>
    </source>
</reference>
<dbReference type="Pfam" id="PF14610">
    <property type="entry name" value="Psg1"/>
    <property type="match status" value="1"/>
</dbReference>
<keyword evidence="3" id="KW-0732">Signal</keyword>
<keyword evidence="2" id="KW-0812">Transmembrane</keyword>
<dbReference type="OMA" id="IGWFVWW"/>
<sequence>MKWISLVAALTQLVSAQSSTSASTGLSPDPSATASRASAASVTPSSARLNAVPSYDASRKSVVYVTKTEASTSQGTQAPSNSFLDCPAGSANMTGPFCLPLNGTQQIKNKEYSVTWDSSFAPNCSSVYVALLYYGNEAGQLVTSTSTSNSLGFWNYTVQGSWLESKSTQEVVFQILPYDCSGDIPARQNGPIIQLRNKVETTVVSSAMPKDRILGLSIGLPLALLAFLGTVLLVFWWNKQHRQIPQFSRKRRGYTGRKERGVRLQEMNPDAEYRD</sequence>
<dbReference type="Proteomes" id="UP000193685">
    <property type="component" value="Unassembled WGS sequence"/>
</dbReference>
<feature type="transmembrane region" description="Helical" evidence="2">
    <location>
        <begin position="213"/>
        <end position="237"/>
    </location>
</feature>
<gene>
    <name evidence="4" type="ORF">BCR37DRAFT_379637</name>
</gene>
<feature type="chain" id="PRO_5012824616" evidence="3">
    <location>
        <begin position="17"/>
        <end position="275"/>
    </location>
</feature>
<keyword evidence="2" id="KW-0472">Membrane</keyword>
<evidence type="ECO:0000313" key="5">
    <source>
        <dbReference type="Proteomes" id="UP000193685"/>
    </source>
</evidence>
<feature type="region of interest" description="Disordered" evidence="1">
    <location>
        <begin position="19"/>
        <end position="39"/>
    </location>
</feature>
<feature type="compositionally biased region" description="Low complexity" evidence="1">
    <location>
        <begin position="30"/>
        <end position="39"/>
    </location>
</feature>
<protein>
    <submittedName>
        <fullName evidence="4">Uncharacterized protein</fullName>
    </submittedName>
</protein>
<dbReference type="OrthoDB" id="4084551at2759"/>
<dbReference type="GeneID" id="63785904"/>
<dbReference type="InterPro" id="IPR028000">
    <property type="entry name" value="Pma1"/>
</dbReference>
<comment type="caution">
    <text evidence="4">The sequence shown here is derived from an EMBL/GenBank/DDBJ whole genome shotgun (WGS) entry which is preliminary data.</text>
</comment>
<feature type="signal peptide" evidence="3">
    <location>
        <begin position="1"/>
        <end position="16"/>
    </location>
</feature>
<evidence type="ECO:0000256" key="3">
    <source>
        <dbReference type="SAM" id="SignalP"/>
    </source>
</evidence>
<evidence type="ECO:0000256" key="1">
    <source>
        <dbReference type="SAM" id="MobiDB-lite"/>
    </source>
</evidence>
<proteinExistence type="predicted"/>
<evidence type="ECO:0000313" key="4">
    <source>
        <dbReference type="EMBL" id="ORY82622.1"/>
    </source>
</evidence>
<evidence type="ECO:0000256" key="2">
    <source>
        <dbReference type="SAM" id="Phobius"/>
    </source>
</evidence>
<dbReference type="AlphaFoldDB" id="A0A1Y2FFC8"/>
<accession>A0A1Y2FFC8</accession>
<dbReference type="RefSeq" id="XP_040725493.1">
    <property type="nucleotide sequence ID" value="XM_040869305.1"/>
</dbReference>
<name>A0A1Y2FFC8_PROLT</name>
<keyword evidence="5" id="KW-1185">Reference proteome</keyword>